<organism evidence="1 2">
    <name type="scientific">Bordetella petrii</name>
    <dbReference type="NCBI Taxonomy" id="94624"/>
    <lineage>
        <taxon>Bacteria</taxon>
        <taxon>Pseudomonadati</taxon>
        <taxon>Pseudomonadota</taxon>
        <taxon>Betaproteobacteria</taxon>
        <taxon>Burkholderiales</taxon>
        <taxon>Alcaligenaceae</taxon>
        <taxon>Bordetella</taxon>
    </lineage>
</organism>
<dbReference type="InterPro" id="IPR021317">
    <property type="entry name" value="DUF2917"/>
</dbReference>
<dbReference type="Pfam" id="PF11142">
    <property type="entry name" value="DUF2917"/>
    <property type="match status" value="1"/>
</dbReference>
<accession>A0ABT7VZM1</accession>
<evidence type="ECO:0000313" key="1">
    <source>
        <dbReference type="EMBL" id="MDM9558385.1"/>
    </source>
</evidence>
<name>A0ABT7VZM1_9BORD</name>
<comment type="caution">
    <text evidence="1">The sequence shown here is derived from an EMBL/GenBank/DDBJ whole genome shotgun (WGS) entry which is preliminary data.</text>
</comment>
<reference evidence="1" key="1">
    <citation type="submission" date="2023-06" db="EMBL/GenBank/DDBJ databases">
        <title>full genome analysis of Phenantherene degrader P3.</title>
        <authorList>
            <person name="Akbar A."/>
            <person name="Rahmeh R."/>
            <person name="Kishk M."/>
        </authorList>
    </citation>
    <scope>NUCLEOTIDE SEQUENCE</scope>
    <source>
        <strain evidence="1">P3</strain>
    </source>
</reference>
<proteinExistence type="predicted"/>
<sequence length="86" mass="9284">MTDAAIRLYCIPGMSLALPGRAAVRLRPAPGMRILCESGTLWVSQYRCREDHVLGAGQAVQVRGNRDIVLSGLPDARVALILEPAE</sequence>
<protein>
    <submittedName>
        <fullName evidence="1">DUF2917 domain-containing protein</fullName>
    </submittedName>
</protein>
<keyword evidence="2" id="KW-1185">Reference proteome</keyword>
<dbReference type="Proteomes" id="UP001175604">
    <property type="component" value="Unassembled WGS sequence"/>
</dbReference>
<dbReference type="RefSeq" id="WP_249278457.1">
    <property type="nucleotide sequence ID" value="NZ_JAUDJE010000003.1"/>
</dbReference>
<gene>
    <name evidence="1" type="ORF">QUC21_05050</name>
</gene>
<evidence type="ECO:0000313" key="2">
    <source>
        <dbReference type="Proteomes" id="UP001175604"/>
    </source>
</evidence>
<dbReference type="EMBL" id="JAUDJE010000003">
    <property type="protein sequence ID" value="MDM9558385.1"/>
    <property type="molecule type" value="Genomic_DNA"/>
</dbReference>